<feature type="transmembrane region" description="Helical" evidence="11">
    <location>
        <begin position="163"/>
        <end position="186"/>
    </location>
</feature>
<dbReference type="PANTHER" id="PTHR11292">
    <property type="entry name" value="T-CELL SURFACE GLYCOPROTEIN CD8 BETA CHAIN"/>
    <property type="match status" value="1"/>
</dbReference>
<evidence type="ECO:0000256" key="12">
    <source>
        <dbReference type="SAM" id="SignalP"/>
    </source>
</evidence>
<comment type="subcellular location">
    <subcellularLocation>
        <location evidence="1">Membrane</location>
        <topology evidence="1">Single-pass type I membrane protein</topology>
    </subcellularLocation>
</comment>
<dbReference type="GO" id="GO:0009986">
    <property type="term" value="C:cell surface"/>
    <property type="evidence" value="ECO:0007669"/>
    <property type="project" value="TreeGrafter"/>
</dbReference>
<dbReference type="InterPro" id="IPR042414">
    <property type="entry name" value="CD8B"/>
</dbReference>
<dbReference type="InterPro" id="IPR013783">
    <property type="entry name" value="Ig-like_fold"/>
</dbReference>
<keyword evidence="6" id="KW-1064">Adaptive immunity</keyword>
<dbReference type="Proteomes" id="UP000694680">
    <property type="component" value="Chromosome 5"/>
</dbReference>
<evidence type="ECO:0000256" key="3">
    <source>
        <dbReference type="ARBA" id="ARBA00022729"/>
    </source>
</evidence>
<accession>A0A8C5I1D8</accession>
<evidence type="ECO:0000256" key="4">
    <source>
        <dbReference type="ARBA" id="ARBA00022859"/>
    </source>
</evidence>
<evidence type="ECO:0000313" key="14">
    <source>
        <dbReference type="Proteomes" id="UP000694680"/>
    </source>
</evidence>
<dbReference type="SUPFAM" id="SSF48726">
    <property type="entry name" value="Immunoglobulin"/>
    <property type="match status" value="1"/>
</dbReference>
<reference evidence="13" key="2">
    <citation type="submission" date="2025-08" db="UniProtKB">
        <authorList>
            <consortium name="Ensembl"/>
        </authorList>
    </citation>
    <scope>IDENTIFICATION</scope>
</reference>
<dbReference type="GO" id="GO:0016020">
    <property type="term" value="C:membrane"/>
    <property type="evidence" value="ECO:0007669"/>
    <property type="project" value="UniProtKB-SubCell"/>
</dbReference>
<sequence>MILLSLPGILLIVSFWTHGLGQTLMQENTHILYPELLSDEFITCDCVDMICDSALWFRSTFSNSEVEFIGKFNIAGRSSYGAVNRSQFKFSTRGTSTFVLHVARITAADKGVYSCVLKDKGSTEVWKPGTLLLPGGLWTTGTTPSVVCPCLETYLSQDGCSPLVLWPLVGLVALLAVILSYLLFYFSRLPKKCHHHFVKKRRIT</sequence>
<evidence type="ECO:0000256" key="10">
    <source>
        <dbReference type="ARBA" id="ARBA00023319"/>
    </source>
</evidence>
<evidence type="ECO:0000256" key="7">
    <source>
        <dbReference type="ARBA" id="ARBA00023136"/>
    </source>
</evidence>
<keyword evidence="9" id="KW-0325">Glycoprotein</keyword>
<keyword evidence="10" id="KW-0393">Immunoglobulin domain</keyword>
<organism evidence="13 14">
    <name type="scientific">Gouania willdenowi</name>
    <name type="common">Blunt-snouted clingfish</name>
    <name type="synonym">Lepadogaster willdenowi</name>
    <dbReference type="NCBI Taxonomy" id="441366"/>
    <lineage>
        <taxon>Eukaryota</taxon>
        <taxon>Metazoa</taxon>
        <taxon>Chordata</taxon>
        <taxon>Craniata</taxon>
        <taxon>Vertebrata</taxon>
        <taxon>Euteleostomi</taxon>
        <taxon>Actinopterygii</taxon>
        <taxon>Neopterygii</taxon>
        <taxon>Teleostei</taxon>
        <taxon>Neoteleostei</taxon>
        <taxon>Acanthomorphata</taxon>
        <taxon>Ovalentaria</taxon>
        <taxon>Blenniimorphae</taxon>
        <taxon>Blenniiformes</taxon>
        <taxon>Gobiesocoidei</taxon>
        <taxon>Gobiesocidae</taxon>
        <taxon>Gobiesocinae</taxon>
        <taxon>Gouania</taxon>
    </lineage>
</organism>
<reference evidence="13" key="1">
    <citation type="submission" date="2020-06" db="EMBL/GenBank/DDBJ databases">
        <authorList>
            <consortium name="Wellcome Sanger Institute Data Sharing"/>
        </authorList>
    </citation>
    <scope>NUCLEOTIDE SEQUENCE [LARGE SCALE GENOMIC DNA]</scope>
</reference>
<name>A0A8C5I1D8_GOUWI</name>
<evidence type="ECO:0000256" key="9">
    <source>
        <dbReference type="ARBA" id="ARBA00023180"/>
    </source>
</evidence>
<evidence type="ECO:0000256" key="11">
    <source>
        <dbReference type="SAM" id="Phobius"/>
    </source>
</evidence>
<keyword evidence="4" id="KW-0391">Immunity</keyword>
<proteinExistence type="predicted"/>
<dbReference type="AlphaFoldDB" id="A0A8C5I1D8"/>
<evidence type="ECO:0000256" key="6">
    <source>
        <dbReference type="ARBA" id="ARBA00023130"/>
    </source>
</evidence>
<evidence type="ECO:0000256" key="1">
    <source>
        <dbReference type="ARBA" id="ARBA00004479"/>
    </source>
</evidence>
<keyword evidence="7 11" id="KW-0472">Membrane</keyword>
<dbReference type="PANTHER" id="PTHR11292:SF7">
    <property type="entry name" value="T-CELL SURFACE GLYCOPROTEIN CD8 BETA CHAIN-RELATED"/>
    <property type="match status" value="1"/>
</dbReference>
<dbReference type="GO" id="GO:0042288">
    <property type="term" value="F:MHC class I protein binding"/>
    <property type="evidence" value="ECO:0007669"/>
    <property type="project" value="InterPro"/>
</dbReference>
<dbReference type="Ensembl" id="ENSGWIT00000057129.1">
    <property type="protein sequence ID" value="ENSGWIP00000052959.1"/>
    <property type="gene ID" value="ENSGWIG00000025508.1"/>
</dbReference>
<gene>
    <name evidence="13" type="primary">cd8b</name>
</gene>
<evidence type="ECO:0000256" key="5">
    <source>
        <dbReference type="ARBA" id="ARBA00022989"/>
    </source>
</evidence>
<dbReference type="InterPro" id="IPR036179">
    <property type="entry name" value="Ig-like_dom_sf"/>
</dbReference>
<evidence type="ECO:0000313" key="13">
    <source>
        <dbReference type="Ensembl" id="ENSGWIP00000052959.1"/>
    </source>
</evidence>
<dbReference type="GO" id="GO:0050776">
    <property type="term" value="P:regulation of immune response"/>
    <property type="evidence" value="ECO:0007669"/>
    <property type="project" value="InterPro"/>
</dbReference>
<keyword evidence="8" id="KW-1015">Disulfide bond</keyword>
<keyword evidence="2 11" id="KW-0812">Transmembrane</keyword>
<dbReference type="GO" id="GO:0015026">
    <property type="term" value="F:coreceptor activity"/>
    <property type="evidence" value="ECO:0007669"/>
    <property type="project" value="InterPro"/>
</dbReference>
<keyword evidence="5 11" id="KW-1133">Transmembrane helix</keyword>
<reference evidence="13" key="3">
    <citation type="submission" date="2025-09" db="UniProtKB">
        <authorList>
            <consortium name="Ensembl"/>
        </authorList>
    </citation>
    <scope>IDENTIFICATION</scope>
</reference>
<dbReference type="Gene3D" id="2.60.40.10">
    <property type="entry name" value="Immunoglobulins"/>
    <property type="match status" value="1"/>
</dbReference>
<dbReference type="GO" id="GO:0002250">
    <property type="term" value="P:adaptive immune response"/>
    <property type="evidence" value="ECO:0007669"/>
    <property type="project" value="UniProtKB-KW"/>
</dbReference>
<feature type="signal peptide" evidence="12">
    <location>
        <begin position="1"/>
        <end position="21"/>
    </location>
</feature>
<protein>
    <submittedName>
        <fullName evidence="13">Uncharacterized LOC114463735</fullName>
    </submittedName>
</protein>
<evidence type="ECO:0000256" key="8">
    <source>
        <dbReference type="ARBA" id="ARBA00023157"/>
    </source>
</evidence>
<keyword evidence="14" id="KW-1185">Reference proteome</keyword>
<feature type="chain" id="PRO_5034071991" evidence="12">
    <location>
        <begin position="22"/>
        <end position="204"/>
    </location>
</feature>
<keyword evidence="3 12" id="KW-0732">Signal</keyword>
<evidence type="ECO:0000256" key="2">
    <source>
        <dbReference type="ARBA" id="ARBA00022692"/>
    </source>
</evidence>